<gene>
    <name evidence="1" type="ORF">BDV34DRAFT_223932</name>
</gene>
<protein>
    <submittedName>
        <fullName evidence="1">Uncharacterized protein</fullName>
    </submittedName>
</protein>
<sequence length="300" mass="34458">MSRNEDLSFKPLDDWTFTNERDLDGGLVELLEIDNSTGNYHSRVSTLDRELDTGDDIAQGILFTTTKALDTWATGQHRNHFPSTFWSVVSKNLNGTFGCEYHRDGNGNVLTHDSWSCFKVKRIWKMSNSFMVYNHWTQLAVFVQHNFSTSTQLVMCLNCPDQIKSQLRAFMSSIQTSDSYSWHAAFARETINVYDQAIWDLRGGEQSVLDEQHPRPSDRVPWHVKPVHQQLYLTSKGIRAAKLRCVSLNERLQNEINLAFNIVSQRNNEATVQMAKSALLNNTMMKTVAIVSLVYLESWR</sequence>
<dbReference type="AlphaFoldDB" id="A0A5N6DPJ3"/>
<dbReference type="VEuPathDB" id="FungiDB:BDV34DRAFT_223932"/>
<dbReference type="Proteomes" id="UP000326532">
    <property type="component" value="Unassembled WGS sequence"/>
</dbReference>
<reference evidence="1 2" key="1">
    <citation type="submission" date="2019-04" db="EMBL/GenBank/DDBJ databases">
        <title>Fungal friends and foes A comparative genomics study of 23 Aspergillus species from section Flavi.</title>
        <authorList>
            <consortium name="DOE Joint Genome Institute"/>
            <person name="Kjaerbolling I."/>
            <person name="Vesth T.C."/>
            <person name="Frisvad J.C."/>
            <person name="Nybo J.L."/>
            <person name="Theobald S."/>
            <person name="Kildgaard S."/>
            <person name="Petersen T.I."/>
            <person name="Kuo A."/>
            <person name="Sato A."/>
            <person name="Lyhne E.K."/>
            <person name="Kogle M.E."/>
            <person name="Wiebenga A."/>
            <person name="Kun R.S."/>
            <person name="Lubbers R.J."/>
            <person name="Makela M.R."/>
            <person name="Barry K."/>
            <person name="Chovatia M."/>
            <person name="Clum A."/>
            <person name="Daum C."/>
            <person name="Haridas S."/>
            <person name="He G."/>
            <person name="LaButti K."/>
            <person name="Lipzen A."/>
            <person name="Mondo S."/>
            <person name="Pangilinan J."/>
            <person name="Riley R."/>
            <person name="Salamov A."/>
            <person name="Simmons B.A."/>
            <person name="Magnuson J.K."/>
            <person name="Henrissat B."/>
            <person name="Mortensen U.H."/>
            <person name="Larsen T.O."/>
            <person name="De vries R.P."/>
            <person name="Grigoriev I.V."/>
            <person name="Machida M."/>
            <person name="Baker S.E."/>
            <person name="Andersen M.R."/>
        </authorList>
    </citation>
    <scope>NUCLEOTIDE SEQUENCE [LARGE SCALE GENOMIC DNA]</scope>
    <source>
        <strain evidence="1 2">CBS 117618</strain>
    </source>
</reference>
<evidence type="ECO:0000313" key="2">
    <source>
        <dbReference type="Proteomes" id="UP000326532"/>
    </source>
</evidence>
<accession>A0A5N6DPJ3</accession>
<name>A0A5N6DPJ3_ASPPA</name>
<proteinExistence type="predicted"/>
<evidence type="ECO:0000313" key="1">
    <source>
        <dbReference type="EMBL" id="KAB8207058.1"/>
    </source>
</evidence>
<keyword evidence="2" id="KW-1185">Reference proteome</keyword>
<dbReference type="EMBL" id="ML734959">
    <property type="protein sequence ID" value="KAB8207058.1"/>
    <property type="molecule type" value="Genomic_DNA"/>
</dbReference>
<organism evidence="1 2">
    <name type="scientific">Aspergillus parasiticus</name>
    <dbReference type="NCBI Taxonomy" id="5067"/>
    <lineage>
        <taxon>Eukaryota</taxon>
        <taxon>Fungi</taxon>
        <taxon>Dikarya</taxon>
        <taxon>Ascomycota</taxon>
        <taxon>Pezizomycotina</taxon>
        <taxon>Eurotiomycetes</taxon>
        <taxon>Eurotiomycetidae</taxon>
        <taxon>Eurotiales</taxon>
        <taxon>Aspergillaceae</taxon>
        <taxon>Aspergillus</taxon>
        <taxon>Aspergillus subgen. Circumdati</taxon>
    </lineage>
</organism>